<dbReference type="PANTHER" id="PTHR48258:SF12">
    <property type="entry name" value="TRANSPOSON PROTEIN, CACTA, EN_SPM SUB-CLASS"/>
    <property type="match status" value="1"/>
</dbReference>
<proteinExistence type="predicted"/>
<feature type="domain" description="DUF4216" evidence="1">
    <location>
        <begin position="596"/>
        <end position="668"/>
    </location>
</feature>
<protein>
    <submittedName>
        <fullName evidence="4">Uncharacterized protein</fullName>
    </submittedName>
</protein>
<accession>A0AAV0YLC0</accession>
<dbReference type="Pfam" id="PF13960">
    <property type="entry name" value="DUF4218"/>
    <property type="match status" value="1"/>
</dbReference>
<organism evidence="4 5">
    <name type="scientific">Vicia faba</name>
    <name type="common">Broad bean</name>
    <name type="synonym">Faba vulgaris</name>
    <dbReference type="NCBI Taxonomy" id="3906"/>
    <lineage>
        <taxon>Eukaryota</taxon>
        <taxon>Viridiplantae</taxon>
        <taxon>Streptophyta</taxon>
        <taxon>Embryophyta</taxon>
        <taxon>Tracheophyta</taxon>
        <taxon>Spermatophyta</taxon>
        <taxon>Magnoliopsida</taxon>
        <taxon>eudicotyledons</taxon>
        <taxon>Gunneridae</taxon>
        <taxon>Pentapetalae</taxon>
        <taxon>rosids</taxon>
        <taxon>fabids</taxon>
        <taxon>Fabales</taxon>
        <taxon>Fabaceae</taxon>
        <taxon>Papilionoideae</taxon>
        <taxon>50 kb inversion clade</taxon>
        <taxon>NPAAA clade</taxon>
        <taxon>Hologalegina</taxon>
        <taxon>IRL clade</taxon>
        <taxon>Fabeae</taxon>
        <taxon>Vicia</taxon>
    </lineage>
</organism>
<evidence type="ECO:0000259" key="3">
    <source>
        <dbReference type="Pfam" id="PF13963"/>
    </source>
</evidence>
<dbReference type="InterPro" id="IPR025312">
    <property type="entry name" value="DUF4216"/>
</dbReference>
<evidence type="ECO:0000259" key="2">
    <source>
        <dbReference type="Pfam" id="PF13960"/>
    </source>
</evidence>
<evidence type="ECO:0000313" key="5">
    <source>
        <dbReference type="Proteomes" id="UP001157006"/>
    </source>
</evidence>
<evidence type="ECO:0000259" key="1">
    <source>
        <dbReference type="Pfam" id="PF13952"/>
    </source>
</evidence>
<dbReference type="Proteomes" id="UP001157006">
    <property type="component" value="Chromosome 1L"/>
</dbReference>
<dbReference type="InterPro" id="IPR004242">
    <property type="entry name" value="Transposase_21"/>
</dbReference>
<gene>
    <name evidence="4" type="ORF">VFH_I248080</name>
</gene>
<name>A0AAV0YLC0_VICFA</name>
<feature type="domain" description="DUF4218" evidence="2">
    <location>
        <begin position="347"/>
        <end position="414"/>
    </location>
</feature>
<sequence length="717" mass="82659">MDKSWIIKPQSSIAYQKGIQEFIDFAFKGAKENDVVICPCKRCGFRKLKSRSDMFDHLSWSPFPQGYTMWIHHGESFVRSSTISPSTTPSMVEDTNIVEEPIQNMINDAFGVYGNHANEIPSALNLEIEQEDYVMPSSTQERNEAKEYYELAREGEQPLYEGCRRYLRLSFLVKLYHIKCLCGLSEKAMTMILELIKDAFEYANIPSSFYEAKKSITKLGLNYVKIPACPNGWLGSLSGWNTYTVLACPSCNFQTTPLRLKASRKWCFMGHRRFLDRRHRFRLNKIRFNGEQEMRSPPRTLSGHEVFEKVKDVEVIFGKKALKEKSVKRTREEQPIEGDSTQCDPTKEVKLGGLVHYRWMYPVERYLGKLKSYVRNKAKPEGSIAEGYRFEEILTFCSRYLENIETRWNQPGRVDDDPIDDIQTASRVAELFPRVGKPVGGSSYYTLTPTEKLQAHRHVLTNCPIVDDYIKQFRSFTQNQMRRSQRSATEIGKKVHKEFAHWFSNRIRNNLDNIHGPDKDVLVSLAHGPFDKVKRFTAFNVNGFKFRTLERDNLLKTQNSGVFGMFGTRSYSSNSDTQMRFGGVPYYGILIDIIVLSYDGFTVPMFKCEWANTINPRGIKIDKLGFTSINFARLLHTSEHEDNEPYIQASEAHMVFYVDDESEQGWSIPVHLKPRDLYDMGGNDEIMTPIEPYPSQNLEQIFSNDDLGTSATNDDNS</sequence>
<dbReference type="InterPro" id="IPR029480">
    <property type="entry name" value="Transpos_assoc"/>
</dbReference>
<dbReference type="PANTHER" id="PTHR48258">
    <property type="entry name" value="DUF4218 DOMAIN-CONTAINING PROTEIN-RELATED"/>
    <property type="match status" value="1"/>
</dbReference>
<reference evidence="4 5" key="1">
    <citation type="submission" date="2023-01" db="EMBL/GenBank/DDBJ databases">
        <authorList>
            <person name="Kreplak J."/>
        </authorList>
    </citation>
    <scope>NUCLEOTIDE SEQUENCE [LARGE SCALE GENOMIC DNA]</scope>
</reference>
<feature type="domain" description="Transposase-associated" evidence="3">
    <location>
        <begin position="3"/>
        <end position="75"/>
    </location>
</feature>
<dbReference type="Pfam" id="PF13952">
    <property type="entry name" value="DUF4216"/>
    <property type="match status" value="1"/>
</dbReference>
<dbReference type="AlphaFoldDB" id="A0AAV0YLC0"/>
<dbReference type="Pfam" id="PF02992">
    <property type="entry name" value="Transposase_21"/>
    <property type="match status" value="1"/>
</dbReference>
<dbReference type="Pfam" id="PF13963">
    <property type="entry name" value="Transpos_assoc"/>
    <property type="match status" value="1"/>
</dbReference>
<dbReference type="EMBL" id="OX451736">
    <property type="protein sequence ID" value="CAI8586309.1"/>
    <property type="molecule type" value="Genomic_DNA"/>
</dbReference>
<keyword evidence="5" id="KW-1185">Reference proteome</keyword>
<evidence type="ECO:0000313" key="4">
    <source>
        <dbReference type="EMBL" id="CAI8586309.1"/>
    </source>
</evidence>
<dbReference type="InterPro" id="IPR025452">
    <property type="entry name" value="DUF4218"/>
</dbReference>